<keyword evidence="3" id="KW-1185">Reference proteome</keyword>
<organism evidence="2 3">
    <name type="scientific">Stachybotrys elegans</name>
    <dbReference type="NCBI Taxonomy" id="80388"/>
    <lineage>
        <taxon>Eukaryota</taxon>
        <taxon>Fungi</taxon>
        <taxon>Dikarya</taxon>
        <taxon>Ascomycota</taxon>
        <taxon>Pezizomycotina</taxon>
        <taxon>Sordariomycetes</taxon>
        <taxon>Hypocreomycetidae</taxon>
        <taxon>Hypocreales</taxon>
        <taxon>Stachybotryaceae</taxon>
        <taxon>Stachybotrys</taxon>
    </lineage>
</organism>
<protein>
    <submittedName>
        <fullName evidence="2">Uncharacterized protein</fullName>
    </submittedName>
</protein>
<accession>A0A8K0SRI3</accession>
<evidence type="ECO:0000313" key="3">
    <source>
        <dbReference type="Proteomes" id="UP000813444"/>
    </source>
</evidence>
<evidence type="ECO:0000313" key="2">
    <source>
        <dbReference type="EMBL" id="KAH7313400.1"/>
    </source>
</evidence>
<comment type="caution">
    <text evidence="2">The sequence shown here is derived from an EMBL/GenBank/DDBJ whole genome shotgun (WGS) entry which is preliminary data.</text>
</comment>
<feature type="region of interest" description="Disordered" evidence="1">
    <location>
        <begin position="103"/>
        <end position="122"/>
    </location>
</feature>
<dbReference type="AlphaFoldDB" id="A0A8K0SRI3"/>
<dbReference type="Proteomes" id="UP000813444">
    <property type="component" value="Unassembled WGS sequence"/>
</dbReference>
<evidence type="ECO:0000256" key="1">
    <source>
        <dbReference type="SAM" id="MobiDB-lite"/>
    </source>
</evidence>
<reference evidence="2" key="1">
    <citation type="journal article" date="2021" name="Nat. Commun.">
        <title>Genetic determinants of endophytism in the Arabidopsis root mycobiome.</title>
        <authorList>
            <person name="Mesny F."/>
            <person name="Miyauchi S."/>
            <person name="Thiergart T."/>
            <person name="Pickel B."/>
            <person name="Atanasova L."/>
            <person name="Karlsson M."/>
            <person name="Huettel B."/>
            <person name="Barry K.W."/>
            <person name="Haridas S."/>
            <person name="Chen C."/>
            <person name="Bauer D."/>
            <person name="Andreopoulos W."/>
            <person name="Pangilinan J."/>
            <person name="LaButti K."/>
            <person name="Riley R."/>
            <person name="Lipzen A."/>
            <person name="Clum A."/>
            <person name="Drula E."/>
            <person name="Henrissat B."/>
            <person name="Kohler A."/>
            <person name="Grigoriev I.V."/>
            <person name="Martin F.M."/>
            <person name="Hacquard S."/>
        </authorList>
    </citation>
    <scope>NUCLEOTIDE SEQUENCE</scope>
    <source>
        <strain evidence="2">MPI-CAGE-CH-0235</strain>
    </source>
</reference>
<proteinExistence type="predicted"/>
<name>A0A8K0SRI3_9HYPO</name>
<sequence>MHQDKPVTHRPSCSLSHSRTRLHTLASFFHKGPLPSLAYQPWQSVSMSRCVDHELRDIHKAEAEDEEQEFVIVAMPLLASSAQWLPPAWVLLMASFWSGRHSRDGRNIKQTSQAKNGGVEPETKLTTARPSFQSPPRAQVPVADVHHCPSLAWPTGQQDHVSRIVPRPCCLSPSLDQKGGYPLSGFFPNPPCRDSPSIVVMIVAGHTAGPTAFSVRTQFHAAAWMHVHASAGFSLSLSPEAAGERGGGGAHLRCDHPLTGMQSIYRVLMEREGIKTPALVLSLFPPRLYMPIRFRLVPSEPNFKAGSCAP</sequence>
<gene>
    <name evidence="2" type="ORF">B0I35DRAFT_435094</name>
</gene>
<dbReference type="EMBL" id="JAGPNK010000009">
    <property type="protein sequence ID" value="KAH7313400.1"/>
    <property type="molecule type" value="Genomic_DNA"/>
</dbReference>